<dbReference type="Proteomes" id="UP001497525">
    <property type="component" value="Unassembled WGS sequence"/>
</dbReference>
<dbReference type="GO" id="GO:0004930">
    <property type="term" value="F:G protein-coupled receptor activity"/>
    <property type="evidence" value="ECO:0007669"/>
    <property type="project" value="UniProtKB-KW"/>
</dbReference>
<dbReference type="Pfam" id="PF00001">
    <property type="entry name" value="7tm_1"/>
    <property type="match status" value="1"/>
</dbReference>
<accession>A0AAV2TV26</accession>
<dbReference type="Gene3D" id="1.20.1070.10">
    <property type="entry name" value="Rhodopsin 7-helix transmembrane proteins"/>
    <property type="match status" value="1"/>
</dbReference>
<evidence type="ECO:0000256" key="4">
    <source>
        <dbReference type="ARBA" id="ARBA00023136"/>
    </source>
</evidence>
<dbReference type="PRINTS" id="PR00237">
    <property type="entry name" value="GPCRRHODOPSN"/>
</dbReference>
<keyword evidence="5" id="KW-0807">Transducer</keyword>
<feature type="transmembrane region" description="Helical" evidence="6">
    <location>
        <begin position="41"/>
        <end position="65"/>
    </location>
</feature>
<evidence type="ECO:0000313" key="8">
    <source>
        <dbReference type="EMBL" id="CAL5140131.1"/>
    </source>
</evidence>
<feature type="transmembrane region" description="Helical" evidence="6">
    <location>
        <begin position="85"/>
        <end position="103"/>
    </location>
</feature>
<dbReference type="CDD" id="cd00637">
    <property type="entry name" value="7tm_classA_rhodopsin-like"/>
    <property type="match status" value="1"/>
</dbReference>
<keyword evidence="4 6" id="KW-0472">Membrane</keyword>
<protein>
    <recommendedName>
        <fullName evidence="7">G-protein coupled receptors family 1 profile domain-containing protein</fullName>
    </recommendedName>
</protein>
<dbReference type="PROSITE" id="PS50262">
    <property type="entry name" value="G_PROTEIN_RECEP_F1_2"/>
    <property type="match status" value="1"/>
</dbReference>
<evidence type="ECO:0000256" key="6">
    <source>
        <dbReference type="SAM" id="Phobius"/>
    </source>
</evidence>
<keyword evidence="5" id="KW-0297">G-protein coupled receptor</keyword>
<dbReference type="InterPro" id="IPR000276">
    <property type="entry name" value="GPCR_Rhodpsn"/>
</dbReference>
<evidence type="ECO:0000256" key="5">
    <source>
        <dbReference type="RuleBase" id="RU000688"/>
    </source>
</evidence>
<feature type="domain" description="G-protein coupled receptors family 1 profile" evidence="7">
    <location>
        <begin position="19"/>
        <end position="286"/>
    </location>
</feature>
<evidence type="ECO:0000313" key="9">
    <source>
        <dbReference type="Proteomes" id="UP001497525"/>
    </source>
</evidence>
<dbReference type="SUPFAM" id="SSF81321">
    <property type="entry name" value="Family A G protein-coupled receptor-like"/>
    <property type="match status" value="1"/>
</dbReference>
<feature type="transmembrane region" description="Helical" evidence="6">
    <location>
        <begin position="6"/>
        <end position="29"/>
    </location>
</feature>
<organism evidence="8 9">
    <name type="scientific">Calicophoron daubneyi</name>
    <name type="common">Rumen fluke</name>
    <name type="synonym">Paramphistomum daubneyi</name>
    <dbReference type="NCBI Taxonomy" id="300641"/>
    <lineage>
        <taxon>Eukaryota</taxon>
        <taxon>Metazoa</taxon>
        <taxon>Spiralia</taxon>
        <taxon>Lophotrochozoa</taxon>
        <taxon>Platyhelminthes</taxon>
        <taxon>Trematoda</taxon>
        <taxon>Digenea</taxon>
        <taxon>Plagiorchiida</taxon>
        <taxon>Pronocephalata</taxon>
        <taxon>Paramphistomoidea</taxon>
        <taxon>Paramphistomidae</taxon>
        <taxon>Calicophoron</taxon>
    </lineage>
</organism>
<feature type="transmembrane region" description="Helical" evidence="6">
    <location>
        <begin position="166"/>
        <end position="190"/>
    </location>
</feature>
<feature type="transmembrane region" description="Helical" evidence="6">
    <location>
        <begin position="266"/>
        <end position="288"/>
    </location>
</feature>
<comment type="similarity">
    <text evidence="5">Belongs to the G-protein coupled receptor 1 family.</text>
</comment>
<evidence type="ECO:0000259" key="7">
    <source>
        <dbReference type="PROSITE" id="PS50262"/>
    </source>
</evidence>
<keyword evidence="5" id="KW-0675">Receptor</keyword>
<proteinExistence type="inferred from homology"/>
<dbReference type="GO" id="GO:0016020">
    <property type="term" value="C:membrane"/>
    <property type="evidence" value="ECO:0007669"/>
    <property type="project" value="UniProtKB-SubCell"/>
</dbReference>
<gene>
    <name evidence="8" type="ORF">CDAUBV1_LOCUS15314</name>
</gene>
<dbReference type="EMBL" id="CAXLJL010000711">
    <property type="protein sequence ID" value="CAL5140131.1"/>
    <property type="molecule type" value="Genomic_DNA"/>
</dbReference>
<dbReference type="InterPro" id="IPR017452">
    <property type="entry name" value="GPCR_Rhodpsn_7TM"/>
</dbReference>
<feature type="transmembrane region" description="Helical" evidence="6">
    <location>
        <begin position="229"/>
        <end position="246"/>
    </location>
</feature>
<dbReference type="AlphaFoldDB" id="A0AAV2TV26"/>
<comment type="caution">
    <text evidence="8">The sequence shown here is derived from an EMBL/GenBank/DDBJ whole genome shotgun (WGS) entry which is preliminary data.</text>
</comment>
<keyword evidence="3 6" id="KW-1133">Transmembrane helix</keyword>
<dbReference type="PANTHER" id="PTHR45698">
    <property type="entry name" value="TRACE AMINE-ASSOCIATED RECEPTOR 19N-RELATED"/>
    <property type="match status" value="1"/>
</dbReference>
<evidence type="ECO:0000256" key="2">
    <source>
        <dbReference type="ARBA" id="ARBA00022692"/>
    </source>
</evidence>
<name>A0AAV2TV26_CALDB</name>
<sequence length="374" mass="41409">MPDTESLVIRGAIFAAGFGANLSVLALLSHQKFGSELTKRLMTSQLIVDGVITIFSLGLLFYPVITPNFGPEVAFVACYVIRSGTMYNYFQAVSVYNLMWIAVDRFLAVGRPSTYRSSQRKMIIVAYATMFLLPFVCSAPAPYLVIYADGKCRIRMLYDRSVFAAVYTAFTFYVGVIFAYLVPGITMLVCQAKMVLALREVMRPQKREMAQSNASSSDRPHPNSFNRTVAIPALIMCINFLISAGYKHVYYLLGAHKIISYDFASFAGRMALILNAIGSSVNPLVIVWSSGSFRRQIRVCLNRLNVRMNASLFVPLTKLHCLPAHPSLLGGSYQAHHSFSTGGFQFLIGNNNVAEASESTAYSSQLTQYEENVS</sequence>
<dbReference type="PANTHER" id="PTHR45698:SF1">
    <property type="entry name" value="TRACE AMINE-ASSOCIATED RECEPTOR 13C-LIKE"/>
    <property type="match status" value="1"/>
</dbReference>
<comment type="subcellular location">
    <subcellularLocation>
        <location evidence="1">Membrane</location>
    </subcellularLocation>
</comment>
<evidence type="ECO:0000256" key="3">
    <source>
        <dbReference type="ARBA" id="ARBA00022989"/>
    </source>
</evidence>
<reference evidence="8" key="1">
    <citation type="submission" date="2024-06" db="EMBL/GenBank/DDBJ databases">
        <authorList>
            <person name="Liu X."/>
            <person name="Lenzi L."/>
            <person name="Haldenby T S."/>
            <person name="Uol C."/>
        </authorList>
    </citation>
    <scope>NUCLEOTIDE SEQUENCE</scope>
</reference>
<dbReference type="PROSITE" id="PS00237">
    <property type="entry name" value="G_PROTEIN_RECEP_F1_1"/>
    <property type="match status" value="1"/>
</dbReference>
<keyword evidence="2 5" id="KW-0812">Transmembrane</keyword>
<evidence type="ECO:0000256" key="1">
    <source>
        <dbReference type="ARBA" id="ARBA00004370"/>
    </source>
</evidence>
<feature type="transmembrane region" description="Helical" evidence="6">
    <location>
        <begin position="124"/>
        <end position="146"/>
    </location>
</feature>